<dbReference type="EC" id="2.1.1.171" evidence="3"/>
<evidence type="ECO:0000256" key="1">
    <source>
        <dbReference type="ARBA" id="ARBA00022603"/>
    </source>
</evidence>
<dbReference type="CDD" id="cd02440">
    <property type="entry name" value="AdoMet_MTases"/>
    <property type="match status" value="1"/>
</dbReference>
<dbReference type="InterPro" id="IPR029063">
    <property type="entry name" value="SAM-dependent_MTases_sf"/>
</dbReference>
<organism evidence="3">
    <name type="scientific">bioreactor metagenome</name>
    <dbReference type="NCBI Taxonomy" id="1076179"/>
    <lineage>
        <taxon>unclassified sequences</taxon>
        <taxon>metagenomes</taxon>
        <taxon>ecological metagenomes</taxon>
    </lineage>
</organism>
<dbReference type="Pfam" id="PF03602">
    <property type="entry name" value="Cons_hypoth95"/>
    <property type="match status" value="1"/>
</dbReference>
<keyword evidence="1 3" id="KW-0489">Methyltransferase</keyword>
<dbReference type="PANTHER" id="PTHR43542:SF1">
    <property type="entry name" value="METHYLTRANSFERASE"/>
    <property type="match status" value="1"/>
</dbReference>
<sequence length="182" mass="19947">MRVITGSARGVRLDTLEGASTRPTVERVKEAMFSSIQFEVPGRRVLDLFAGSGQLGIEALSRGARHADFVDSSRQAVTVITGNLRRCELENKASVFCREWQSHLAGTTVPYDLVLLDPPYGKGLCEAAVQMLSDRGLLAKNVIVICETGDKESVPERFGALTVTRSTRYGTIRLTTYREGQP</sequence>
<keyword evidence="2 3" id="KW-0808">Transferase</keyword>
<reference evidence="3" key="1">
    <citation type="submission" date="2019-08" db="EMBL/GenBank/DDBJ databases">
        <authorList>
            <person name="Kucharzyk K."/>
            <person name="Murdoch R.W."/>
            <person name="Higgins S."/>
            <person name="Loffler F."/>
        </authorList>
    </citation>
    <scope>NUCLEOTIDE SEQUENCE</scope>
</reference>
<dbReference type="GO" id="GO:0052913">
    <property type="term" value="F:16S rRNA (guanine(966)-N(2))-methyltransferase activity"/>
    <property type="evidence" value="ECO:0007669"/>
    <property type="project" value="UniProtKB-EC"/>
</dbReference>
<dbReference type="PROSITE" id="PS00092">
    <property type="entry name" value="N6_MTASE"/>
    <property type="match status" value="1"/>
</dbReference>
<dbReference type="AlphaFoldDB" id="A0A644XKL4"/>
<gene>
    <name evidence="3" type="primary">rsmD_17</name>
    <name evidence="3" type="ORF">SDC9_62898</name>
</gene>
<dbReference type="PANTHER" id="PTHR43542">
    <property type="entry name" value="METHYLTRANSFERASE"/>
    <property type="match status" value="1"/>
</dbReference>
<dbReference type="GO" id="GO:0003676">
    <property type="term" value="F:nucleic acid binding"/>
    <property type="evidence" value="ECO:0007669"/>
    <property type="project" value="InterPro"/>
</dbReference>
<proteinExistence type="predicted"/>
<comment type="caution">
    <text evidence="3">The sequence shown here is derived from an EMBL/GenBank/DDBJ whole genome shotgun (WGS) entry which is preliminary data.</text>
</comment>
<evidence type="ECO:0000256" key="2">
    <source>
        <dbReference type="ARBA" id="ARBA00022679"/>
    </source>
</evidence>
<protein>
    <submittedName>
        <fullName evidence="3">Ribosomal RNA small subunit methyltransferase D</fullName>
        <ecNumber evidence="3">2.1.1.171</ecNumber>
    </submittedName>
</protein>
<dbReference type="Gene3D" id="3.40.50.150">
    <property type="entry name" value="Vaccinia Virus protein VP39"/>
    <property type="match status" value="1"/>
</dbReference>
<name>A0A644XKL4_9ZZZZ</name>
<accession>A0A644XKL4</accession>
<dbReference type="PIRSF" id="PIRSF004553">
    <property type="entry name" value="CHP00095"/>
    <property type="match status" value="1"/>
</dbReference>
<dbReference type="NCBIfam" id="TIGR00095">
    <property type="entry name" value="16S rRNA (guanine(966)-N(2))-methyltransferase RsmD"/>
    <property type="match status" value="1"/>
</dbReference>
<dbReference type="InterPro" id="IPR002052">
    <property type="entry name" value="DNA_methylase_N6_adenine_CS"/>
</dbReference>
<evidence type="ECO:0000313" key="3">
    <source>
        <dbReference type="EMBL" id="MPM16517.1"/>
    </source>
</evidence>
<dbReference type="SUPFAM" id="SSF53335">
    <property type="entry name" value="S-adenosyl-L-methionine-dependent methyltransferases"/>
    <property type="match status" value="1"/>
</dbReference>
<dbReference type="InterPro" id="IPR004398">
    <property type="entry name" value="RNA_MeTrfase_RsmD"/>
</dbReference>
<dbReference type="EMBL" id="VSSQ01002627">
    <property type="protein sequence ID" value="MPM16517.1"/>
    <property type="molecule type" value="Genomic_DNA"/>
</dbReference>